<accession>A0A7D9E9J3</accession>
<dbReference type="SUPFAM" id="SSF57535">
    <property type="entry name" value="Complement control module/SCR domain"/>
    <property type="match status" value="6"/>
</dbReference>
<dbReference type="PANTHER" id="PTHR46393:SF7">
    <property type="entry name" value="COMPLEMENT C2"/>
    <property type="match status" value="1"/>
</dbReference>
<dbReference type="InterPro" id="IPR000436">
    <property type="entry name" value="Sushi_SCR_CCP_dom"/>
</dbReference>
<feature type="disulfide bond" evidence="8">
    <location>
        <begin position="74"/>
        <end position="117"/>
    </location>
</feature>
<keyword evidence="2" id="KW-0479">Metal-binding</keyword>
<keyword evidence="3" id="KW-0732">Signal</keyword>
<evidence type="ECO:0000256" key="2">
    <source>
        <dbReference type="ARBA" id="ARBA00022723"/>
    </source>
</evidence>
<dbReference type="CDD" id="cd00033">
    <property type="entry name" value="CCP"/>
    <property type="match status" value="5"/>
</dbReference>
<evidence type="ECO:0000256" key="3">
    <source>
        <dbReference type="ARBA" id="ARBA00022729"/>
    </source>
</evidence>
<evidence type="ECO:0000256" key="8">
    <source>
        <dbReference type="PROSITE-ProRule" id="PRU00302"/>
    </source>
</evidence>
<dbReference type="Gene3D" id="2.10.70.10">
    <property type="entry name" value="Complement Module, domain 1"/>
    <property type="match status" value="6"/>
</dbReference>
<keyword evidence="5" id="KW-0106">Calcium</keyword>
<dbReference type="AlphaFoldDB" id="A0A7D9E9J3"/>
<keyword evidence="6 8" id="KW-1015">Disulfide bond</keyword>
<dbReference type="Gene3D" id="2.60.120.260">
    <property type="entry name" value="Galactose-binding domain-like"/>
    <property type="match status" value="1"/>
</dbReference>
<proteinExistence type="predicted"/>
<feature type="disulfide bond" evidence="8">
    <location>
        <begin position="253"/>
        <end position="280"/>
    </location>
</feature>
<feature type="disulfide bond" evidence="8">
    <location>
        <begin position="312"/>
        <end position="339"/>
    </location>
</feature>
<name>A0A7D9E9J3_PARCT</name>
<feature type="disulfide bond" evidence="8">
    <location>
        <begin position="103"/>
        <end position="130"/>
    </location>
</feature>
<evidence type="ECO:0000256" key="6">
    <source>
        <dbReference type="ARBA" id="ARBA00023157"/>
    </source>
</evidence>
<dbReference type="SMART" id="SM00032">
    <property type="entry name" value="CCP"/>
    <property type="match status" value="8"/>
</dbReference>
<keyword evidence="1 8" id="KW-0768">Sushi</keyword>
<dbReference type="PROSITE" id="PS50923">
    <property type="entry name" value="SUSHI"/>
    <property type="match status" value="6"/>
</dbReference>
<protein>
    <submittedName>
        <fullName evidence="9">Uncharacterized protein</fullName>
    </submittedName>
</protein>
<dbReference type="Pfam" id="PF22633">
    <property type="entry name" value="F5_F8_type_C_2"/>
    <property type="match status" value="1"/>
</dbReference>
<dbReference type="OrthoDB" id="6480633at2759"/>
<evidence type="ECO:0000256" key="7">
    <source>
        <dbReference type="ARBA" id="ARBA00023180"/>
    </source>
</evidence>
<dbReference type="EMBL" id="CACRXK020004899">
    <property type="protein sequence ID" value="CAB4004410.1"/>
    <property type="molecule type" value="Genomic_DNA"/>
</dbReference>
<dbReference type="SMART" id="SM00607">
    <property type="entry name" value="FTP"/>
    <property type="match status" value="1"/>
</dbReference>
<evidence type="ECO:0000313" key="10">
    <source>
        <dbReference type="Proteomes" id="UP001152795"/>
    </source>
</evidence>
<dbReference type="Pfam" id="PF00084">
    <property type="entry name" value="Sushi"/>
    <property type="match status" value="6"/>
</dbReference>
<reference evidence="9" key="1">
    <citation type="submission" date="2020-04" db="EMBL/GenBank/DDBJ databases">
        <authorList>
            <person name="Alioto T."/>
            <person name="Alioto T."/>
            <person name="Gomez Garrido J."/>
        </authorList>
    </citation>
    <scope>NUCLEOTIDE SEQUENCE</scope>
    <source>
        <strain evidence="9">A484AB</strain>
    </source>
</reference>
<dbReference type="Proteomes" id="UP001152795">
    <property type="component" value="Unassembled WGS sequence"/>
</dbReference>
<organism evidence="9 10">
    <name type="scientific">Paramuricea clavata</name>
    <name type="common">Red gorgonian</name>
    <name type="synonym">Violescent sea-whip</name>
    <dbReference type="NCBI Taxonomy" id="317549"/>
    <lineage>
        <taxon>Eukaryota</taxon>
        <taxon>Metazoa</taxon>
        <taxon>Cnidaria</taxon>
        <taxon>Anthozoa</taxon>
        <taxon>Octocorallia</taxon>
        <taxon>Malacalcyonacea</taxon>
        <taxon>Plexauridae</taxon>
        <taxon>Paramuricea</taxon>
    </lineage>
</organism>
<sequence length="687" mass="76200">MYCGYSCVNPRMRCSKPRKVRNGQIIFKSYCFNATQRVVCNAGFRLTGSAVRTCRGKGYWDGKRARCRRAQKNCQDPGMKGLLLRTADETTSFKPGTKLSYFCPHKFILRGSRELICNGDGTWSASLPKCVAPKCTEAVLPAHTQVKSPRNWRNRRKYGMRFTLSCQNGYTSTQRGTLVCDAPGWRLEPSSFKCFPVKNTTPKIHSTTSSPTGTTTQFQTTDALIQSCQDPGTPWRGSKNGNLHVGQTLHFSCAHCYQLRGSPTRTCQSDLSWSGSQPTCTAIKCSALSHPTNGRIVAYSNFCGRKQTEFKCYSGYQLRGSRRTTCQNDGRWSATSPTCVPVKITTPRIDTKRSQPTSTTATQFQTIIALLSSSCGNPVLPPRARVRIHRGTVLFIGCKENYSTLITGLMRCVGNTWRRIRDPNCLAKSCSNPGIPKNGYKHGLSYFVGDVVTFTCDGCYRLVGNSKRTCLKKGTWSYRQPICLLKTCSKLQDTNQATVSYISQTCDSVATYTCKDTRLTMLGSGEKICNKSGMWEGAEPKCINPNLNIALGKPASMSSHWKLHGGPASVAADGKRSGIMLSTKYEYGSWIKIDLLKEDTVSTVIVVNRIDCCIRRMDHFKVSVGNNGNKAGANTECGGRSRAKGGPNIIQCSTTLRGRYVFVFMPEKRYTIMALFEVEVYRRGMTE</sequence>
<comment type="caution">
    <text evidence="8">Lacks conserved residue(s) required for the propagation of feature annotation.</text>
</comment>
<gene>
    <name evidence="9" type="ORF">PACLA_8A067720</name>
</gene>
<evidence type="ECO:0000313" key="9">
    <source>
        <dbReference type="EMBL" id="CAB4004410.1"/>
    </source>
</evidence>
<evidence type="ECO:0000256" key="5">
    <source>
        <dbReference type="ARBA" id="ARBA00022837"/>
    </source>
</evidence>
<dbReference type="InterPro" id="IPR006585">
    <property type="entry name" value="FTP1"/>
</dbReference>
<evidence type="ECO:0000256" key="1">
    <source>
        <dbReference type="ARBA" id="ARBA00022659"/>
    </source>
</evidence>
<dbReference type="SUPFAM" id="SSF49785">
    <property type="entry name" value="Galactose-binding domain-like"/>
    <property type="match status" value="1"/>
</dbReference>
<dbReference type="InterPro" id="IPR008979">
    <property type="entry name" value="Galactose-bd-like_sf"/>
</dbReference>
<keyword evidence="10" id="KW-1185">Reference proteome</keyword>
<dbReference type="PANTHER" id="PTHR46393">
    <property type="entry name" value="SUSHI DOMAIN-CONTAINING PROTEIN"/>
    <property type="match status" value="1"/>
</dbReference>
<dbReference type="InterPro" id="IPR035976">
    <property type="entry name" value="Sushi/SCR/CCP_sf"/>
</dbReference>
<keyword evidence="7" id="KW-0325">Glycoprotein</keyword>
<evidence type="ECO:0000256" key="4">
    <source>
        <dbReference type="ARBA" id="ARBA00022737"/>
    </source>
</evidence>
<feature type="disulfide bond" evidence="8">
    <location>
        <begin position="40"/>
        <end position="67"/>
    </location>
</feature>
<dbReference type="GO" id="GO:0046872">
    <property type="term" value="F:metal ion binding"/>
    <property type="evidence" value="ECO:0007669"/>
    <property type="project" value="UniProtKB-KW"/>
</dbReference>
<feature type="disulfide bond" evidence="8">
    <location>
        <begin position="456"/>
        <end position="483"/>
    </location>
</feature>
<keyword evidence="4" id="KW-0677">Repeat</keyword>
<comment type="caution">
    <text evidence="9">The sequence shown here is derived from an EMBL/GenBank/DDBJ whole genome shotgun (WGS) entry which is preliminary data.</text>
</comment>